<organism evidence="3 4">
    <name type="scientific">Tritonibacter multivorans</name>
    <dbReference type="NCBI Taxonomy" id="928856"/>
    <lineage>
        <taxon>Bacteria</taxon>
        <taxon>Pseudomonadati</taxon>
        <taxon>Pseudomonadota</taxon>
        <taxon>Alphaproteobacteria</taxon>
        <taxon>Rhodobacterales</taxon>
        <taxon>Paracoccaceae</taxon>
        <taxon>Tritonibacter</taxon>
    </lineage>
</organism>
<proteinExistence type="predicted"/>
<dbReference type="SUPFAM" id="SSF52821">
    <property type="entry name" value="Rhodanese/Cell cycle control phosphatase"/>
    <property type="match status" value="1"/>
</dbReference>
<dbReference type="OrthoDB" id="9812109at2"/>
<keyword evidence="4" id="KW-1185">Reference proteome</keyword>
<dbReference type="SMART" id="SM00450">
    <property type="entry name" value="RHOD"/>
    <property type="match status" value="1"/>
</dbReference>
<gene>
    <name evidence="3" type="ORF">TRM7557_03374</name>
</gene>
<evidence type="ECO:0000313" key="3">
    <source>
        <dbReference type="EMBL" id="CUH81356.1"/>
    </source>
</evidence>
<feature type="domain" description="Rhodanese" evidence="2">
    <location>
        <begin position="54"/>
        <end position="148"/>
    </location>
</feature>
<dbReference type="PROSITE" id="PS50206">
    <property type="entry name" value="RHODANESE_3"/>
    <property type="match status" value="1"/>
</dbReference>
<evidence type="ECO:0000256" key="1">
    <source>
        <dbReference type="SAM" id="Phobius"/>
    </source>
</evidence>
<protein>
    <submittedName>
        <fullName evidence="3">Molybdopterin biosynthesis protein MoeB</fullName>
    </submittedName>
</protein>
<accession>A0A0P1GHE6</accession>
<evidence type="ECO:0000313" key="4">
    <source>
        <dbReference type="Proteomes" id="UP000052022"/>
    </source>
</evidence>
<keyword evidence="1" id="KW-0472">Membrane</keyword>
<dbReference type="STRING" id="928856.SAMN04488049_102210"/>
<keyword evidence="1" id="KW-1133">Transmembrane helix</keyword>
<name>A0A0P1GHE6_9RHOB</name>
<feature type="transmembrane region" description="Helical" evidence="1">
    <location>
        <begin position="12"/>
        <end position="31"/>
    </location>
</feature>
<dbReference type="InterPro" id="IPR001763">
    <property type="entry name" value="Rhodanese-like_dom"/>
</dbReference>
<keyword evidence="1" id="KW-0812">Transmembrane</keyword>
<sequence>MTHSNTSGLTRRTLFAGGGVLAAGAAGGWWISQRYTPPHDNTRLTVAEAFDQAASGQVLLVDIRTPAEWRRTGLPQGAVPLDMRRPDFTTELLRLTGGVADAPVALICAGGVRSARLSLRLTEAGFTQIIDVPEGMFGSAAGPGWLNSKLPVTNWQG</sequence>
<dbReference type="Proteomes" id="UP000052022">
    <property type="component" value="Unassembled WGS sequence"/>
</dbReference>
<reference evidence="3 4" key="1">
    <citation type="submission" date="2015-09" db="EMBL/GenBank/DDBJ databases">
        <authorList>
            <consortium name="Swine Surveillance"/>
        </authorList>
    </citation>
    <scope>NUCLEOTIDE SEQUENCE [LARGE SCALE GENOMIC DNA]</scope>
    <source>
        <strain evidence="3 4">CECT 7557</strain>
    </source>
</reference>
<dbReference type="PROSITE" id="PS51318">
    <property type="entry name" value="TAT"/>
    <property type="match status" value="1"/>
</dbReference>
<dbReference type="AlphaFoldDB" id="A0A0P1GHE6"/>
<dbReference type="EMBL" id="CYSD01000042">
    <property type="protein sequence ID" value="CUH81356.1"/>
    <property type="molecule type" value="Genomic_DNA"/>
</dbReference>
<dbReference type="Pfam" id="PF00581">
    <property type="entry name" value="Rhodanese"/>
    <property type="match status" value="1"/>
</dbReference>
<evidence type="ECO:0000259" key="2">
    <source>
        <dbReference type="PROSITE" id="PS50206"/>
    </source>
</evidence>
<dbReference type="InterPro" id="IPR006311">
    <property type="entry name" value="TAT_signal"/>
</dbReference>
<dbReference type="RefSeq" id="WP_058291358.1">
    <property type="nucleotide sequence ID" value="NZ_CYSD01000042.1"/>
</dbReference>
<dbReference type="InterPro" id="IPR036873">
    <property type="entry name" value="Rhodanese-like_dom_sf"/>
</dbReference>
<dbReference type="Gene3D" id="3.40.250.10">
    <property type="entry name" value="Rhodanese-like domain"/>
    <property type="match status" value="1"/>
</dbReference>